<dbReference type="AlphaFoldDB" id="A0A1M4VWP4"/>
<dbReference type="STRING" id="1122155.SAMN02745158_01369"/>
<keyword evidence="2" id="KW-1185">Reference proteome</keyword>
<protein>
    <submittedName>
        <fullName evidence="1">Uncharacterized protein</fullName>
    </submittedName>
</protein>
<dbReference type="Proteomes" id="UP000184245">
    <property type="component" value="Unassembled WGS sequence"/>
</dbReference>
<name>A0A1M4VWP4_9CLOT</name>
<reference evidence="1 2" key="1">
    <citation type="submission" date="2016-11" db="EMBL/GenBank/DDBJ databases">
        <authorList>
            <person name="Jaros S."/>
            <person name="Januszkiewicz K."/>
            <person name="Wedrychowicz H."/>
        </authorList>
    </citation>
    <scope>NUCLEOTIDE SEQUENCE [LARGE SCALE GENOMIC DNA]</scope>
    <source>
        <strain evidence="1 2">DSM 17459</strain>
    </source>
</reference>
<dbReference type="EMBL" id="FQVI01000005">
    <property type="protein sequence ID" value="SHE73388.1"/>
    <property type="molecule type" value="Genomic_DNA"/>
</dbReference>
<proteinExistence type="predicted"/>
<evidence type="ECO:0000313" key="2">
    <source>
        <dbReference type="Proteomes" id="UP000184245"/>
    </source>
</evidence>
<gene>
    <name evidence="1" type="ORF">SAMN02745158_01369</name>
</gene>
<accession>A0A1M4VWP4</accession>
<sequence>MILQDYFDTVYNRLTSAVKGVCQNAGKETIGLPAAFPYMDVSLEDCPASLKAADLEDMDNAVEPVIKITVYTEGQEQADLARNILSLAGAEMQQMLFRRSLGPQRVTVPDTGNIFCISARYTRVICDGDLS</sequence>
<organism evidence="1 2">
    <name type="scientific">Lactonifactor longoviformis DSM 17459</name>
    <dbReference type="NCBI Taxonomy" id="1122155"/>
    <lineage>
        <taxon>Bacteria</taxon>
        <taxon>Bacillati</taxon>
        <taxon>Bacillota</taxon>
        <taxon>Clostridia</taxon>
        <taxon>Eubacteriales</taxon>
        <taxon>Clostridiaceae</taxon>
        <taxon>Lactonifactor</taxon>
    </lineage>
</organism>
<evidence type="ECO:0000313" key="1">
    <source>
        <dbReference type="EMBL" id="SHE73388.1"/>
    </source>
</evidence>